<evidence type="ECO:0000259" key="11">
    <source>
        <dbReference type="Pfam" id="PF24836"/>
    </source>
</evidence>
<dbReference type="AlphaFoldDB" id="A0A9X3EI42"/>
<protein>
    <recommendedName>
        <fullName evidence="8">Na(+)-translocating NADH-quinone reductase subunit A</fullName>
        <shortName evidence="8">Na(+)-NQR subunit A</shortName>
        <shortName evidence="8">Na(+)-translocating NQR subunit A</shortName>
        <ecNumber evidence="8">7.2.1.1</ecNumber>
    </recommendedName>
    <alternativeName>
        <fullName evidence="8">NQR complex subunit A</fullName>
    </alternativeName>
    <alternativeName>
        <fullName evidence="8">NQR-1 subunit A</fullName>
    </alternativeName>
</protein>
<dbReference type="Pfam" id="PF05896">
    <property type="entry name" value="NQRA_N"/>
    <property type="match status" value="1"/>
</dbReference>
<feature type="domain" description="Na(+)-translocating NADH-quinone reductase subunit A C-terminal" evidence="10">
    <location>
        <begin position="260"/>
        <end position="309"/>
    </location>
</feature>
<evidence type="ECO:0000256" key="6">
    <source>
        <dbReference type="ARBA" id="ARBA00023075"/>
    </source>
</evidence>
<comment type="subunit">
    <text evidence="8">Composed of six subunits; NqrA, NqrB, NqrC, NqrD, NqrE and NqrF.</text>
</comment>
<evidence type="ECO:0000259" key="9">
    <source>
        <dbReference type="Pfam" id="PF05896"/>
    </source>
</evidence>
<name>A0A9X3EI42_9GAMM</name>
<keyword evidence="6 8" id="KW-0830">Ubiquinone</keyword>
<comment type="catalytic activity">
    <reaction evidence="8">
        <text>a ubiquinone + n Na(+)(in) + NADH + H(+) = a ubiquinol + n Na(+)(out) + NAD(+)</text>
        <dbReference type="Rhea" id="RHEA:47748"/>
        <dbReference type="Rhea" id="RHEA-COMP:9565"/>
        <dbReference type="Rhea" id="RHEA-COMP:9566"/>
        <dbReference type="ChEBI" id="CHEBI:15378"/>
        <dbReference type="ChEBI" id="CHEBI:16389"/>
        <dbReference type="ChEBI" id="CHEBI:17976"/>
        <dbReference type="ChEBI" id="CHEBI:29101"/>
        <dbReference type="ChEBI" id="CHEBI:57540"/>
        <dbReference type="ChEBI" id="CHEBI:57945"/>
        <dbReference type="EC" id="7.2.1.1"/>
    </reaction>
</comment>
<dbReference type="EC" id="7.2.1.1" evidence="8"/>
<evidence type="ECO:0000256" key="1">
    <source>
        <dbReference type="ARBA" id="ARBA00022448"/>
    </source>
</evidence>
<evidence type="ECO:0000256" key="8">
    <source>
        <dbReference type="HAMAP-Rule" id="MF_00425"/>
    </source>
</evidence>
<evidence type="ECO:0000256" key="3">
    <source>
        <dbReference type="ARBA" id="ARBA00023027"/>
    </source>
</evidence>
<reference evidence="12" key="1">
    <citation type="submission" date="2022-11" db="EMBL/GenBank/DDBJ databases">
        <title>Parathalassolutuus dongxingensis gen. nov., sp. nov., a novel member of family Oceanospirillaceae isolated from a coastal shrimp pond in Guangxi, China.</title>
        <authorList>
            <person name="Chen H."/>
        </authorList>
    </citation>
    <scope>NUCLEOTIDE SEQUENCE</scope>
    <source>
        <strain evidence="12">G-43</strain>
    </source>
</reference>
<dbReference type="NCBIfam" id="NF003759">
    <property type="entry name" value="PRK05352.1-2"/>
    <property type="match status" value="1"/>
</dbReference>
<dbReference type="GO" id="GO:0006814">
    <property type="term" value="P:sodium ion transport"/>
    <property type="evidence" value="ECO:0007669"/>
    <property type="project" value="UniProtKB-UniRule"/>
</dbReference>
<dbReference type="EMBL" id="JAPNOA010000018">
    <property type="protein sequence ID" value="MCY0964666.1"/>
    <property type="molecule type" value="Genomic_DNA"/>
</dbReference>
<dbReference type="Proteomes" id="UP001150830">
    <property type="component" value="Unassembled WGS sequence"/>
</dbReference>
<keyword evidence="3 8" id="KW-0520">NAD</keyword>
<sequence length="444" mass="47657">MIKIKKGLDLPITGAPEQTITSGQSVTQVAVLGADYVGMKPTMAVREGDRVKKGQVLFTDKKTEGVQYTAPGAGVVKAVNRGDRRKFLSVVIELDGNEEVEFAKYGASQLASLSADDVQANLINSGLWTALRTRPYSKVPAPGSRPSAIFVNAMDTNPLAANPELVIREQADAFKNGLTVLKKLTEGKLFVCKAAGANIPSAGVETTEEFAGVHPAGLAGTHIHFLHPVSATRTVWTIGYQDVIAVGLLFTTGKLSSERVISLAGPQAKQPRLVRTLVGADLTQLTAGELKSGENRVVAGSVFGGRTATGAEAFLGRFHNQVTVLEEGRDRPFLHYLVAGSNRFSVMPIYLSRFMNKTFSFTTSTNGSERAMVPVGTYERVMPLDILPTHLLRALIVEDLESAVALGALELDEEDLALSSFVCPGKYEYGPILRKNLTRIEAEG</sequence>
<dbReference type="HAMAP" id="MF_00425">
    <property type="entry name" value="NqrA"/>
    <property type="match status" value="1"/>
</dbReference>
<proteinExistence type="inferred from homology"/>
<gene>
    <name evidence="8" type="primary">nqrA</name>
    <name evidence="12" type="ORF">OUO13_05675</name>
</gene>
<evidence type="ECO:0000313" key="12">
    <source>
        <dbReference type="EMBL" id="MCY0964666.1"/>
    </source>
</evidence>
<comment type="similarity">
    <text evidence="8">Belongs to the NqrA family.</text>
</comment>
<evidence type="ECO:0000256" key="2">
    <source>
        <dbReference type="ARBA" id="ARBA00022967"/>
    </source>
</evidence>
<keyword evidence="5 8" id="KW-0406">Ion transport</keyword>
<dbReference type="InterPro" id="IPR056148">
    <property type="entry name" value="NQRA_2nd"/>
</dbReference>
<feature type="domain" description="NqrA N-terminal barrel-sandwich hybrid" evidence="9">
    <location>
        <begin position="2"/>
        <end position="95"/>
    </location>
</feature>
<feature type="domain" description="NqrA second alpha/beta" evidence="11">
    <location>
        <begin position="114"/>
        <end position="255"/>
    </location>
</feature>
<evidence type="ECO:0000256" key="4">
    <source>
        <dbReference type="ARBA" id="ARBA00023053"/>
    </source>
</evidence>
<dbReference type="InterPro" id="IPR008703">
    <property type="entry name" value="NqrA"/>
</dbReference>
<keyword evidence="4 8" id="KW-0915">Sodium</keyword>
<dbReference type="Pfam" id="PF24836">
    <property type="entry name" value="NQRA_2nd"/>
    <property type="match status" value="1"/>
</dbReference>
<dbReference type="NCBIfam" id="TIGR01936">
    <property type="entry name" value="nqrA"/>
    <property type="match status" value="1"/>
</dbReference>
<accession>A0A9X3EI42</accession>
<dbReference type="PANTHER" id="PTHR37839:SF1">
    <property type="entry name" value="NA(+)-TRANSLOCATING NADH-QUINONE REDUCTASE SUBUNIT A"/>
    <property type="match status" value="1"/>
</dbReference>
<dbReference type="Pfam" id="PF11973">
    <property type="entry name" value="NQRA_SLBB"/>
    <property type="match status" value="1"/>
</dbReference>
<keyword evidence="2 8" id="KW-1278">Translocase</keyword>
<dbReference type="RefSeq" id="WP_283172878.1">
    <property type="nucleotide sequence ID" value="NZ_JAPNOA010000018.1"/>
</dbReference>
<comment type="caution">
    <text evidence="12">The sequence shown here is derived from an EMBL/GenBank/DDBJ whole genome shotgun (WGS) entry which is preliminary data.</text>
</comment>
<dbReference type="PANTHER" id="PTHR37839">
    <property type="entry name" value="NA(+)-TRANSLOCATING NADH-QUINONE REDUCTASE SUBUNIT A"/>
    <property type="match status" value="1"/>
</dbReference>
<keyword evidence="13" id="KW-1185">Reference proteome</keyword>
<evidence type="ECO:0000259" key="10">
    <source>
        <dbReference type="Pfam" id="PF11973"/>
    </source>
</evidence>
<organism evidence="12 13">
    <name type="scientific">Parathalassolituus penaei</name>
    <dbReference type="NCBI Taxonomy" id="2997323"/>
    <lineage>
        <taxon>Bacteria</taxon>
        <taxon>Pseudomonadati</taxon>
        <taxon>Pseudomonadota</taxon>
        <taxon>Gammaproteobacteria</taxon>
        <taxon>Oceanospirillales</taxon>
        <taxon>Oceanospirillaceae</taxon>
        <taxon>Parathalassolituus</taxon>
    </lineage>
</organism>
<keyword evidence="7 8" id="KW-0739">Sodium transport</keyword>
<dbReference type="InterPro" id="IPR056147">
    <property type="entry name" value="NQRA_N"/>
</dbReference>
<evidence type="ECO:0000256" key="7">
    <source>
        <dbReference type="ARBA" id="ARBA00023201"/>
    </source>
</evidence>
<evidence type="ECO:0000313" key="13">
    <source>
        <dbReference type="Proteomes" id="UP001150830"/>
    </source>
</evidence>
<keyword evidence="1 8" id="KW-0813">Transport</keyword>
<dbReference type="GO" id="GO:0016655">
    <property type="term" value="F:oxidoreductase activity, acting on NAD(P)H, quinone or similar compound as acceptor"/>
    <property type="evidence" value="ECO:0007669"/>
    <property type="project" value="UniProtKB-UniRule"/>
</dbReference>
<evidence type="ECO:0000256" key="5">
    <source>
        <dbReference type="ARBA" id="ARBA00023065"/>
    </source>
</evidence>
<dbReference type="InterPro" id="IPR022615">
    <property type="entry name" value="NqrA_C_domain"/>
</dbReference>
<comment type="function">
    <text evidence="8">NQR complex catalyzes the reduction of ubiquinone-1 to ubiquinol by two successive reactions, coupled with the transport of Na(+) ions from the cytoplasm to the periplasm. NqrA to NqrE are probably involved in the second step, the conversion of ubisemiquinone to ubiquinol.</text>
</comment>